<dbReference type="OMA" id="YSLTECK"/>
<feature type="compositionally biased region" description="Basic and acidic residues" evidence="3">
    <location>
        <begin position="7"/>
        <end position="19"/>
    </location>
</feature>
<evidence type="ECO:0000313" key="8">
    <source>
        <dbReference type="Proteomes" id="UP000444721"/>
    </source>
</evidence>
<dbReference type="Gene3D" id="1.10.287.130">
    <property type="match status" value="1"/>
</dbReference>
<feature type="domain" description="Response regulatory" evidence="6">
    <location>
        <begin position="661"/>
        <end position="792"/>
    </location>
</feature>
<name>A0A6A5C0N0_NAEFO</name>
<feature type="modified residue" description="4-aspartylphosphate" evidence="2">
    <location>
        <position position="710"/>
    </location>
</feature>
<dbReference type="EMBL" id="VFQX01000019">
    <property type="protein sequence ID" value="KAF0980352.1"/>
    <property type="molecule type" value="Genomic_DNA"/>
</dbReference>
<keyword evidence="8" id="KW-1185">Reference proteome</keyword>
<accession>A0A6A5C0N0</accession>
<dbReference type="InterPro" id="IPR004358">
    <property type="entry name" value="Sig_transdc_His_kin-like_C"/>
</dbReference>
<protein>
    <recommendedName>
        <fullName evidence="9">Histidine kinase</fullName>
    </recommendedName>
</protein>
<dbReference type="InterPro" id="IPR036890">
    <property type="entry name" value="HATPase_C_sf"/>
</dbReference>
<reference evidence="7 8" key="1">
    <citation type="journal article" date="2019" name="Sci. Rep.">
        <title>Nanopore sequencing improves the draft genome of the human pathogenic amoeba Naegleria fowleri.</title>
        <authorList>
            <person name="Liechti N."/>
            <person name="Schurch N."/>
            <person name="Bruggmann R."/>
            <person name="Wittwer M."/>
        </authorList>
    </citation>
    <scope>NUCLEOTIDE SEQUENCE [LARGE SCALE GENOMIC DNA]</scope>
    <source>
        <strain evidence="7 8">ATCC 30894</strain>
    </source>
</reference>
<evidence type="ECO:0000259" key="5">
    <source>
        <dbReference type="PROSITE" id="PS50109"/>
    </source>
</evidence>
<dbReference type="SMART" id="SM00388">
    <property type="entry name" value="HisKA"/>
    <property type="match status" value="1"/>
</dbReference>
<dbReference type="CDD" id="cd00082">
    <property type="entry name" value="HisKA"/>
    <property type="match status" value="1"/>
</dbReference>
<evidence type="ECO:0000256" key="1">
    <source>
        <dbReference type="ARBA" id="ARBA00022553"/>
    </source>
</evidence>
<keyword evidence="4" id="KW-1133">Transmembrane helix</keyword>
<dbReference type="Pfam" id="PF00072">
    <property type="entry name" value="Response_reg"/>
    <property type="match status" value="1"/>
</dbReference>
<keyword evidence="1 2" id="KW-0597">Phosphoprotein</keyword>
<feature type="transmembrane region" description="Helical" evidence="4">
    <location>
        <begin position="114"/>
        <end position="136"/>
    </location>
</feature>
<dbReference type="PANTHER" id="PTHR43719:SF28">
    <property type="entry name" value="PEROXIDE STRESS-ACTIVATED HISTIDINE KINASE MAK1-RELATED"/>
    <property type="match status" value="1"/>
</dbReference>
<evidence type="ECO:0000259" key="6">
    <source>
        <dbReference type="PROSITE" id="PS50110"/>
    </source>
</evidence>
<dbReference type="CDD" id="cd17546">
    <property type="entry name" value="REC_hyHK_CKI1_RcsC-like"/>
    <property type="match status" value="1"/>
</dbReference>
<organism evidence="7 8">
    <name type="scientific">Naegleria fowleri</name>
    <name type="common">Brain eating amoeba</name>
    <dbReference type="NCBI Taxonomy" id="5763"/>
    <lineage>
        <taxon>Eukaryota</taxon>
        <taxon>Discoba</taxon>
        <taxon>Heterolobosea</taxon>
        <taxon>Tetramitia</taxon>
        <taxon>Eutetramitia</taxon>
        <taxon>Vahlkampfiidae</taxon>
        <taxon>Naegleria</taxon>
    </lineage>
</organism>
<dbReference type="SMR" id="A0A6A5C0N0"/>
<dbReference type="InterPro" id="IPR003594">
    <property type="entry name" value="HATPase_dom"/>
</dbReference>
<dbReference type="SUPFAM" id="SSF52172">
    <property type="entry name" value="CheY-like"/>
    <property type="match status" value="1"/>
</dbReference>
<dbReference type="Gene3D" id="3.40.50.2300">
    <property type="match status" value="1"/>
</dbReference>
<feature type="region of interest" description="Disordered" evidence="3">
    <location>
        <begin position="1"/>
        <end position="43"/>
    </location>
</feature>
<gene>
    <name evidence="7" type="ORF">FDP41_013566</name>
</gene>
<feature type="transmembrane region" description="Helical" evidence="4">
    <location>
        <begin position="276"/>
        <end position="298"/>
    </location>
</feature>
<dbReference type="InterPro" id="IPR001789">
    <property type="entry name" value="Sig_transdc_resp-reg_receiver"/>
</dbReference>
<dbReference type="InterPro" id="IPR003661">
    <property type="entry name" value="HisK_dim/P_dom"/>
</dbReference>
<dbReference type="AlphaFoldDB" id="A0A6A5C0N0"/>
<dbReference type="GeneID" id="68120781"/>
<feature type="transmembrane region" description="Helical" evidence="4">
    <location>
        <begin position="244"/>
        <end position="264"/>
    </location>
</feature>
<dbReference type="InterPro" id="IPR036097">
    <property type="entry name" value="HisK_dim/P_sf"/>
</dbReference>
<dbReference type="Pfam" id="PF02518">
    <property type="entry name" value="HATPase_c"/>
    <property type="match status" value="1"/>
</dbReference>
<evidence type="ECO:0008006" key="9">
    <source>
        <dbReference type="Google" id="ProtNLM"/>
    </source>
</evidence>
<dbReference type="SUPFAM" id="SSF55874">
    <property type="entry name" value="ATPase domain of HSP90 chaperone/DNA topoisomerase II/histidine kinase"/>
    <property type="match status" value="1"/>
</dbReference>
<dbReference type="PROSITE" id="PS50109">
    <property type="entry name" value="HIS_KIN"/>
    <property type="match status" value="1"/>
</dbReference>
<dbReference type="Pfam" id="PF00512">
    <property type="entry name" value="HisKA"/>
    <property type="match status" value="1"/>
</dbReference>
<evidence type="ECO:0000313" key="7">
    <source>
        <dbReference type="EMBL" id="KAF0980352.1"/>
    </source>
</evidence>
<dbReference type="SMART" id="SM00387">
    <property type="entry name" value="HATPase_c"/>
    <property type="match status" value="1"/>
</dbReference>
<dbReference type="SMART" id="SM00448">
    <property type="entry name" value="REC"/>
    <property type="match status" value="1"/>
</dbReference>
<keyword evidence="4" id="KW-0472">Membrane</keyword>
<evidence type="ECO:0000256" key="2">
    <source>
        <dbReference type="PROSITE-ProRule" id="PRU00169"/>
    </source>
</evidence>
<evidence type="ECO:0000256" key="4">
    <source>
        <dbReference type="SAM" id="Phobius"/>
    </source>
</evidence>
<dbReference type="PRINTS" id="PR00344">
    <property type="entry name" value="BCTRLSENSOR"/>
</dbReference>
<dbReference type="SUPFAM" id="SSF47384">
    <property type="entry name" value="Homodimeric domain of signal transducing histidine kinase"/>
    <property type="match status" value="1"/>
</dbReference>
<dbReference type="VEuPathDB" id="AmoebaDB:FDP41_013566"/>
<feature type="domain" description="Histidine kinase" evidence="5">
    <location>
        <begin position="331"/>
        <end position="588"/>
    </location>
</feature>
<dbReference type="RefSeq" id="XP_044565065.1">
    <property type="nucleotide sequence ID" value="XM_044704210.1"/>
</dbReference>
<dbReference type="PROSITE" id="PS50110">
    <property type="entry name" value="RESPONSE_REGULATORY"/>
    <property type="match status" value="1"/>
</dbReference>
<feature type="transmembrane region" description="Helical" evidence="4">
    <location>
        <begin position="202"/>
        <end position="224"/>
    </location>
</feature>
<dbReference type="GO" id="GO:0000155">
    <property type="term" value="F:phosphorelay sensor kinase activity"/>
    <property type="evidence" value="ECO:0007669"/>
    <property type="project" value="InterPro"/>
</dbReference>
<evidence type="ECO:0000256" key="3">
    <source>
        <dbReference type="SAM" id="MobiDB-lite"/>
    </source>
</evidence>
<keyword evidence="4" id="KW-0812">Transmembrane</keyword>
<sequence length="800" mass="90806">MNAVMKKPHDDDDGPHIIDKSLNPPPPPHHSDHQYSQPHDHHHKNKFDEQDLLFKDIRRYSLTECKNVEMDITETTQIDQSEETKRWGRILGLQLRVVKYGVLFDYFLVSAHSYVNYGLVNTLILLLVLFSGYSFSLDIQSAANRMDCFQRILQFLKKNIFSKCRVLFPTQSFEFYKFISDNNKETKNHPNDSYCKQQLTKVIISLIFFTVRFYCFKTPLLLLLPLKLLIIGSTSRMRHSIWRIIVPFYISMHYLGYMFFQMYAHVMLKTITFKECSLVVMETFPCALSTMIFSLYIMSFTESIDRKYNMLAGVSRRLNSELQTREKFISHISHEFRTVCLSSLGSIELIKDTNLTEEQKELLQNVESASGIILTLIEDILNFAKIDQKLNGMSSSSSTPTTTTTDADTDNDEIFNLDSCLKTVLNVMKGYSKPLNVHIQLMPNKNIDNLFVKGNPSCLQHCLINLISNAVKASTPGQTVEIQCEKKQMDDNLEDSVPNRDNDSCSHHRPLYEFKVTDHGKGIDSHKIHLLFQPFVQLHTFCTGATIPSTGLGLANVKNNVHLMNGTIHVDSTVGKGTCFTLLIPFGDTCANVPSDSVIESSSSTLHTSSASILLDEKAPLETLSQPSLSKQLDIQKTYLYKYMNDCSKKEDDNSTLIQPQIIVAEDNAINRVVLLKLLKSIGYDAVGVCDGEELIQRFDPQQHRLIFTDKTMPNMDGIQAAKEIRSRYGSQSPKIVLVTGDVCCNGHQENGHHHSCKDCPYSPVSMHGLVDKVLLKPCTKDDLKRTINELLFTNQGLCE</sequence>
<dbReference type="VEuPathDB" id="AmoebaDB:NfTy_028010"/>
<comment type="caution">
    <text evidence="7">The sequence shown here is derived from an EMBL/GenBank/DDBJ whole genome shotgun (WGS) entry which is preliminary data.</text>
</comment>
<dbReference type="Gene3D" id="3.30.565.10">
    <property type="entry name" value="Histidine kinase-like ATPase, C-terminal domain"/>
    <property type="match status" value="1"/>
</dbReference>
<dbReference type="InterPro" id="IPR050956">
    <property type="entry name" value="2C_system_His_kinase"/>
</dbReference>
<dbReference type="OrthoDB" id="60033at2759"/>
<dbReference type="VEuPathDB" id="AmoebaDB:NF0019970"/>
<dbReference type="InterPro" id="IPR011006">
    <property type="entry name" value="CheY-like_superfamily"/>
</dbReference>
<proteinExistence type="predicted"/>
<dbReference type="Proteomes" id="UP000444721">
    <property type="component" value="Unassembled WGS sequence"/>
</dbReference>
<dbReference type="InterPro" id="IPR005467">
    <property type="entry name" value="His_kinase_dom"/>
</dbReference>
<dbReference type="PANTHER" id="PTHR43719">
    <property type="entry name" value="TWO-COMPONENT HISTIDINE KINASE"/>
    <property type="match status" value="1"/>
</dbReference>